<reference evidence="3 4" key="1">
    <citation type="submission" date="2019-11" db="EMBL/GenBank/DDBJ databases">
        <title>Comparative genomics of hydrocarbon-degrading Desulfosarcina strains.</title>
        <authorList>
            <person name="Watanabe M."/>
            <person name="Kojima H."/>
            <person name="Fukui M."/>
        </authorList>
    </citation>
    <scope>NUCLEOTIDE SEQUENCE [LARGE SCALE GENOMIC DNA]</scope>
    <source>
        <strain evidence="3 4">28bB2T</strain>
    </source>
</reference>
<dbReference type="InterPro" id="IPR001387">
    <property type="entry name" value="Cro/C1-type_HTH"/>
</dbReference>
<dbReference type="SMART" id="SM00530">
    <property type="entry name" value="HTH_XRE"/>
    <property type="match status" value="1"/>
</dbReference>
<dbReference type="EMBL" id="AP021876">
    <property type="protein sequence ID" value="BBO85423.1"/>
    <property type="molecule type" value="Genomic_DNA"/>
</dbReference>
<feature type="region of interest" description="Disordered" evidence="1">
    <location>
        <begin position="98"/>
        <end position="119"/>
    </location>
</feature>
<gene>
    <name evidence="3" type="ORF">DSCO28_59890</name>
</gene>
<accession>A0A5K7ZYR8</accession>
<dbReference type="SUPFAM" id="SSF47413">
    <property type="entry name" value="lambda repressor-like DNA-binding domains"/>
    <property type="match status" value="1"/>
</dbReference>
<evidence type="ECO:0000313" key="3">
    <source>
        <dbReference type="EMBL" id="BBO85423.1"/>
    </source>
</evidence>
<name>A0A5K7ZYR8_9BACT</name>
<dbReference type="InterPro" id="IPR010982">
    <property type="entry name" value="Lambda_DNA-bd_dom_sf"/>
</dbReference>
<feature type="domain" description="HTH cro/C1-type" evidence="2">
    <location>
        <begin position="27"/>
        <end position="79"/>
    </location>
</feature>
<dbReference type="AlphaFoldDB" id="A0A5K7ZYR8"/>
<dbReference type="Gene3D" id="1.10.260.40">
    <property type="entry name" value="lambda repressor-like DNA-binding domains"/>
    <property type="match status" value="1"/>
</dbReference>
<dbReference type="KEGG" id="dov:DSCO28_59890"/>
<evidence type="ECO:0000259" key="2">
    <source>
        <dbReference type="PROSITE" id="PS50943"/>
    </source>
</evidence>
<evidence type="ECO:0000313" key="4">
    <source>
        <dbReference type="Proteomes" id="UP000425960"/>
    </source>
</evidence>
<evidence type="ECO:0000256" key="1">
    <source>
        <dbReference type="SAM" id="MobiDB-lite"/>
    </source>
</evidence>
<dbReference type="Pfam" id="PF01381">
    <property type="entry name" value="HTH_3"/>
    <property type="match status" value="1"/>
</dbReference>
<dbReference type="CDD" id="cd00093">
    <property type="entry name" value="HTH_XRE"/>
    <property type="match status" value="1"/>
</dbReference>
<dbReference type="GO" id="GO:0003677">
    <property type="term" value="F:DNA binding"/>
    <property type="evidence" value="ECO:0007669"/>
    <property type="project" value="InterPro"/>
</dbReference>
<dbReference type="PROSITE" id="PS50943">
    <property type="entry name" value="HTH_CROC1"/>
    <property type="match status" value="1"/>
</dbReference>
<organism evidence="3 4">
    <name type="scientific">Desulfosarcina ovata subsp. sediminis</name>
    <dbReference type="NCBI Taxonomy" id="885957"/>
    <lineage>
        <taxon>Bacteria</taxon>
        <taxon>Pseudomonadati</taxon>
        <taxon>Thermodesulfobacteriota</taxon>
        <taxon>Desulfobacteria</taxon>
        <taxon>Desulfobacterales</taxon>
        <taxon>Desulfosarcinaceae</taxon>
        <taxon>Desulfosarcina</taxon>
    </lineage>
</organism>
<sequence>MIMMGKTNVDWVEMSDKAIIGAIGAYIRHQRLEQNKTQAQVAEEAGINRWTLSQIENGGSITLATLIQILRVLDLVHLLSIFTIEETISPIEYARLKEKEKKRARPKIKANDSNGDLGW</sequence>
<dbReference type="Proteomes" id="UP000425960">
    <property type="component" value="Chromosome"/>
</dbReference>
<protein>
    <recommendedName>
        <fullName evidence="2">HTH cro/C1-type domain-containing protein</fullName>
    </recommendedName>
</protein>
<proteinExistence type="predicted"/>